<dbReference type="EMBL" id="JABWDY010026218">
    <property type="protein sequence ID" value="KAF5188876.1"/>
    <property type="molecule type" value="Genomic_DNA"/>
</dbReference>
<feature type="binding site" evidence="16">
    <location>
        <position position="88"/>
    </location>
    <ligand>
        <name>Ca(2+)</name>
        <dbReference type="ChEBI" id="CHEBI:29108"/>
        <label>1</label>
    </ligand>
</feature>
<dbReference type="Pfam" id="PF00141">
    <property type="entry name" value="peroxidase"/>
    <property type="match status" value="1"/>
</dbReference>
<dbReference type="GO" id="GO:0042744">
    <property type="term" value="P:hydrogen peroxide catabolic process"/>
    <property type="evidence" value="ECO:0007669"/>
    <property type="project" value="UniProtKB-KW"/>
</dbReference>
<evidence type="ECO:0000256" key="18">
    <source>
        <dbReference type="PIRSR" id="PIRSR600823-5"/>
    </source>
</evidence>
<evidence type="ECO:0000256" key="15">
    <source>
        <dbReference type="PIRSR" id="PIRSR600823-2"/>
    </source>
</evidence>
<dbReference type="GO" id="GO:0046872">
    <property type="term" value="F:metal ion binding"/>
    <property type="evidence" value="ECO:0007669"/>
    <property type="project" value="UniProtKB-UniRule"/>
</dbReference>
<evidence type="ECO:0000259" key="20">
    <source>
        <dbReference type="PROSITE" id="PS50873"/>
    </source>
</evidence>
<evidence type="ECO:0000256" key="11">
    <source>
        <dbReference type="ARBA" id="ARBA00023004"/>
    </source>
</evidence>
<dbReference type="Gene3D" id="1.10.520.10">
    <property type="match status" value="1"/>
</dbReference>
<organism evidence="21 22">
    <name type="scientific">Thalictrum thalictroides</name>
    <name type="common">Rue-anemone</name>
    <name type="synonym">Anemone thalictroides</name>
    <dbReference type="NCBI Taxonomy" id="46969"/>
    <lineage>
        <taxon>Eukaryota</taxon>
        <taxon>Viridiplantae</taxon>
        <taxon>Streptophyta</taxon>
        <taxon>Embryophyta</taxon>
        <taxon>Tracheophyta</taxon>
        <taxon>Spermatophyta</taxon>
        <taxon>Magnoliopsida</taxon>
        <taxon>Ranunculales</taxon>
        <taxon>Ranunculaceae</taxon>
        <taxon>Thalictroideae</taxon>
        <taxon>Thalictrum</taxon>
    </lineage>
</organism>
<evidence type="ECO:0000256" key="7">
    <source>
        <dbReference type="ARBA" id="ARBA00022723"/>
    </source>
</evidence>
<comment type="similarity">
    <text evidence="19">Belongs to the peroxidase family. Classical plant (class III) peroxidase subfamily.</text>
</comment>
<evidence type="ECO:0000256" key="13">
    <source>
        <dbReference type="ARBA" id="ARBA00023180"/>
    </source>
</evidence>
<dbReference type="InterPro" id="IPR033905">
    <property type="entry name" value="Secretory_peroxidase"/>
</dbReference>
<dbReference type="Proteomes" id="UP000554482">
    <property type="component" value="Unassembled WGS sequence"/>
</dbReference>
<feature type="binding site" evidence="16">
    <location>
        <position position="261"/>
    </location>
    <ligand>
        <name>Ca(2+)</name>
        <dbReference type="ChEBI" id="CHEBI:29108"/>
        <label>2</label>
    </ligand>
</feature>
<feature type="binding site" evidence="16">
    <location>
        <position position="100"/>
    </location>
    <ligand>
        <name>Ca(2+)</name>
        <dbReference type="ChEBI" id="CHEBI:29108"/>
        <label>1</label>
    </ligand>
</feature>
<dbReference type="FunFam" id="1.10.520.10:FF:000009">
    <property type="entry name" value="Peroxidase"/>
    <property type="match status" value="1"/>
</dbReference>
<keyword evidence="12 18" id="KW-1015">Disulfide bond</keyword>
<feature type="binding site" evidence="16">
    <location>
        <position position="79"/>
    </location>
    <ligand>
        <name>Ca(2+)</name>
        <dbReference type="ChEBI" id="CHEBI:29108"/>
        <label>1</label>
    </ligand>
</feature>
<evidence type="ECO:0000313" key="21">
    <source>
        <dbReference type="EMBL" id="KAF5188876.1"/>
    </source>
</evidence>
<proteinExistence type="inferred from homology"/>
<feature type="binding site" evidence="16">
    <location>
        <position position="253"/>
    </location>
    <ligand>
        <name>Ca(2+)</name>
        <dbReference type="ChEBI" id="CHEBI:29108"/>
        <label>2</label>
    </ligand>
</feature>
<dbReference type="PANTHER" id="PTHR31517">
    <property type="match status" value="1"/>
</dbReference>
<dbReference type="PROSITE" id="PS50873">
    <property type="entry name" value="PEROXIDASE_4"/>
    <property type="match status" value="1"/>
</dbReference>
<dbReference type="InterPro" id="IPR002016">
    <property type="entry name" value="Haem_peroxidase"/>
</dbReference>
<evidence type="ECO:0000256" key="17">
    <source>
        <dbReference type="PIRSR" id="PIRSR600823-4"/>
    </source>
</evidence>
<feature type="active site" description="Proton acceptor" evidence="14">
    <location>
        <position position="78"/>
    </location>
</feature>
<comment type="caution">
    <text evidence="21">The sequence shown here is derived from an EMBL/GenBank/DDBJ whole genome shotgun (WGS) entry which is preliminary data.</text>
</comment>
<comment type="catalytic activity">
    <reaction evidence="1 19">
        <text>2 a phenolic donor + H2O2 = 2 a phenolic radical donor + 2 H2O</text>
        <dbReference type="Rhea" id="RHEA:56136"/>
        <dbReference type="ChEBI" id="CHEBI:15377"/>
        <dbReference type="ChEBI" id="CHEBI:16240"/>
        <dbReference type="ChEBI" id="CHEBI:139520"/>
        <dbReference type="ChEBI" id="CHEBI:139521"/>
        <dbReference type="EC" id="1.11.1.7"/>
    </reaction>
</comment>
<feature type="domain" description="Plant heme peroxidase family profile" evidence="20">
    <location>
        <begin position="37"/>
        <end position="333"/>
    </location>
</feature>
<evidence type="ECO:0000256" key="4">
    <source>
        <dbReference type="ARBA" id="ARBA00012313"/>
    </source>
</evidence>
<sequence length="354" mass="39151">MASFASLICHLLLSTLLLGSHLSLTIAQTATPPLARGLSWDFHRLNCPRLERIVRDELNKAFRRDIGLAAALLRIHFHDCFVQGCDASVLLEGSVAGPGEQEAPPNLTLRPDAIRLLNIIRERVHRECGQVVSCSDITALAARDSVVLSGGPQYRVPLGRRDGHNFATREDTISNLPSPRSTARQLIDSLRNKGLDATDIVALSGGHTIGRSLCTSFTNRLYPNQDPTMDQGFAQSLKRSCPAVDSNGSVMLDPQTPNLFDNRYYINLRNRQGLFTSDQDLYMDSTTRPIVTRFAENQRLFFERFAFSMIKMGMMNVTTGTQGEIRANCSRRNAPSGSTYFTAVLEEEGESAAF</sequence>
<name>A0A7J6VUU5_THATH</name>
<feature type="disulfide bond" evidence="18">
    <location>
        <begin position="134"/>
        <end position="329"/>
    </location>
</feature>
<dbReference type="GO" id="GO:0140825">
    <property type="term" value="F:lactoperoxidase activity"/>
    <property type="evidence" value="ECO:0007669"/>
    <property type="project" value="UniProtKB-EC"/>
</dbReference>
<feature type="disulfide bond" evidence="18">
    <location>
        <begin position="214"/>
        <end position="241"/>
    </location>
</feature>
<comment type="subcellular location">
    <subcellularLocation>
        <location evidence="2 19">Secreted</location>
    </subcellularLocation>
</comment>
<dbReference type="PROSITE" id="PS00435">
    <property type="entry name" value="PEROXIDASE_1"/>
    <property type="match status" value="1"/>
</dbReference>
<evidence type="ECO:0000256" key="9">
    <source>
        <dbReference type="ARBA" id="ARBA00022837"/>
    </source>
</evidence>
<feature type="binding site" description="axial binding residue" evidence="16">
    <location>
        <position position="207"/>
    </location>
    <ligand>
        <name>heme b</name>
        <dbReference type="ChEBI" id="CHEBI:60344"/>
    </ligand>
    <ligandPart>
        <name>Fe</name>
        <dbReference type="ChEBI" id="CHEBI:18248"/>
    </ligandPart>
</feature>
<comment type="cofactor">
    <cofactor evidence="16 19">
        <name>Ca(2+)</name>
        <dbReference type="ChEBI" id="CHEBI:29108"/>
    </cofactor>
    <text evidence="16 19">Binds 2 calcium ions per subunit.</text>
</comment>
<keyword evidence="10 19" id="KW-0560">Oxidoreductase</keyword>
<keyword evidence="13" id="KW-0325">Glycoprotein</keyword>
<dbReference type="SUPFAM" id="SSF48113">
    <property type="entry name" value="Heme-dependent peroxidases"/>
    <property type="match status" value="1"/>
</dbReference>
<dbReference type="InterPro" id="IPR019794">
    <property type="entry name" value="Peroxidases_AS"/>
</dbReference>
<dbReference type="GO" id="GO:0006979">
    <property type="term" value="P:response to oxidative stress"/>
    <property type="evidence" value="ECO:0007669"/>
    <property type="project" value="UniProtKB-UniRule"/>
</dbReference>
<reference evidence="21 22" key="1">
    <citation type="submission" date="2020-06" db="EMBL/GenBank/DDBJ databases">
        <title>Transcriptomic and genomic resources for Thalictrum thalictroides and T. hernandezii: Facilitating candidate gene discovery in an emerging model plant lineage.</title>
        <authorList>
            <person name="Arias T."/>
            <person name="Riano-Pachon D.M."/>
            <person name="Di Stilio V.S."/>
        </authorList>
    </citation>
    <scope>NUCLEOTIDE SEQUENCE [LARGE SCALE GENOMIC DNA]</scope>
    <source>
        <strain evidence="22">cv. WT478/WT964</strain>
        <tissue evidence="21">Leaves</tissue>
    </source>
</reference>
<dbReference type="GO" id="GO:0020037">
    <property type="term" value="F:heme binding"/>
    <property type="evidence" value="ECO:0007669"/>
    <property type="project" value="UniProtKB-UniRule"/>
</dbReference>
<keyword evidence="5 19" id="KW-0575">Peroxidase</keyword>
<dbReference type="PRINTS" id="PR00461">
    <property type="entry name" value="PLPEROXIDASE"/>
</dbReference>
<keyword evidence="19" id="KW-0376">Hydrogen peroxide</keyword>
<feature type="chain" id="PRO_5029949001" description="Peroxidase" evidence="19">
    <location>
        <begin position="28"/>
        <end position="354"/>
    </location>
</feature>
<evidence type="ECO:0000256" key="2">
    <source>
        <dbReference type="ARBA" id="ARBA00004613"/>
    </source>
</evidence>
<feature type="disulfide bond" evidence="18">
    <location>
        <begin position="47"/>
        <end position="128"/>
    </location>
</feature>
<comment type="function">
    <text evidence="19">Removal of H(2)O(2), oxidation of toxic reductants, biosynthesis and degradation of lignin, suberization, auxin catabolism, response to environmental stresses such as wounding, pathogen attack and oxidative stress.</text>
</comment>
<dbReference type="InterPro" id="IPR019793">
    <property type="entry name" value="Peroxidases_heam-ligand_BS"/>
</dbReference>
<evidence type="ECO:0000256" key="16">
    <source>
        <dbReference type="PIRSR" id="PIRSR600823-3"/>
    </source>
</evidence>
<dbReference type="PRINTS" id="PR00458">
    <property type="entry name" value="PEROXIDASE"/>
</dbReference>
<feature type="binding site" evidence="15">
    <location>
        <position position="177"/>
    </location>
    <ligand>
        <name>substrate</name>
    </ligand>
</feature>
<dbReference type="PANTHER" id="PTHR31517:SF51">
    <property type="entry name" value="PEROXIDASE 55"/>
    <property type="match status" value="1"/>
</dbReference>
<evidence type="ECO:0000256" key="8">
    <source>
        <dbReference type="ARBA" id="ARBA00022729"/>
    </source>
</evidence>
<keyword evidence="9 16" id="KW-0106">Calcium</keyword>
<dbReference type="OrthoDB" id="2113341at2759"/>
<feature type="binding site" evidence="16">
    <location>
        <position position="82"/>
    </location>
    <ligand>
        <name>Ca(2+)</name>
        <dbReference type="ChEBI" id="CHEBI:29108"/>
        <label>1</label>
    </ligand>
</feature>
<feature type="disulfide bond" evidence="18">
    <location>
        <begin position="80"/>
        <end position="85"/>
    </location>
</feature>
<keyword evidence="19" id="KW-0964">Secreted</keyword>
<dbReference type="GO" id="GO:0005576">
    <property type="term" value="C:extracellular region"/>
    <property type="evidence" value="ECO:0007669"/>
    <property type="project" value="UniProtKB-SubCell"/>
</dbReference>
<dbReference type="FunFam" id="1.10.420.10:FF:000006">
    <property type="entry name" value="Peroxidase"/>
    <property type="match status" value="1"/>
</dbReference>
<feature type="signal peptide" evidence="19">
    <location>
        <begin position="1"/>
        <end position="27"/>
    </location>
</feature>
<keyword evidence="11 16" id="KW-0408">Iron</keyword>
<accession>A0A7J6VUU5</accession>
<evidence type="ECO:0000256" key="10">
    <source>
        <dbReference type="ARBA" id="ARBA00023002"/>
    </source>
</evidence>
<protein>
    <recommendedName>
        <fullName evidence="4 19">Peroxidase</fullName>
        <ecNumber evidence="4 19">1.11.1.7</ecNumber>
    </recommendedName>
</protein>
<feature type="binding site" evidence="16">
    <location>
        <position position="86"/>
    </location>
    <ligand>
        <name>Ca(2+)</name>
        <dbReference type="ChEBI" id="CHEBI:29108"/>
        <label>1</label>
    </ligand>
</feature>
<keyword evidence="7 16" id="KW-0479">Metal-binding</keyword>
<keyword evidence="22" id="KW-1185">Reference proteome</keyword>
<dbReference type="Gene3D" id="1.10.420.10">
    <property type="entry name" value="Peroxidase, domain 2"/>
    <property type="match status" value="1"/>
</dbReference>
<dbReference type="EC" id="1.11.1.7" evidence="4 19"/>
<evidence type="ECO:0000256" key="6">
    <source>
        <dbReference type="ARBA" id="ARBA00022617"/>
    </source>
</evidence>
<keyword evidence="6 19" id="KW-0349">Heme</keyword>
<feature type="site" description="Transition state stabilizer" evidence="17">
    <location>
        <position position="74"/>
    </location>
</feature>
<evidence type="ECO:0000256" key="5">
    <source>
        <dbReference type="ARBA" id="ARBA00022559"/>
    </source>
</evidence>
<dbReference type="InterPro" id="IPR000823">
    <property type="entry name" value="Peroxidase_pln"/>
</dbReference>
<feature type="binding site" evidence="16">
    <location>
        <position position="208"/>
    </location>
    <ligand>
        <name>Ca(2+)</name>
        <dbReference type="ChEBI" id="CHEBI:29108"/>
        <label>2</label>
    </ligand>
</feature>
<evidence type="ECO:0000256" key="3">
    <source>
        <dbReference type="ARBA" id="ARBA00006873"/>
    </source>
</evidence>
<dbReference type="InterPro" id="IPR010255">
    <property type="entry name" value="Haem_peroxidase_sf"/>
</dbReference>
<evidence type="ECO:0000256" key="19">
    <source>
        <dbReference type="RuleBase" id="RU362060"/>
    </source>
</evidence>
<evidence type="ECO:0000256" key="1">
    <source>
        <dbReference type="ARBA" id="ARBA00000189"/>
    </source>
</evidence>
<feature type="binding site" evidence="16">
    <location>
        <position position="84"/>
    </location>
    <ligand>
        <name>Ca(2+)</name>
        <dbReference type="ChEBI" id="CHEBI:29108"/>
        <label>1</label>
    </ligand>
</feature>
<evidence type="ECO:0000256" key="12">
    <source>
        <dbReference type="ARBA" id="ARBA00023157"/>
    </source>
</evidence>
<evidence type="ECO:0000313" key="22">
    <source>
        <dbReference type="Proteomes" id="UP000554482"/>
    </source>
</evidence>
<dbReference type="CDD" id="cd00693">
    <property type="entry name" value="secretory_peroxidase"/>
    <property type="match status" value="1"/>
</dbReference>
<gene>
    <name evidence="21" type="ORF">FRX31_021536</name>
</gene>
<keyword evidence="8 19" id="KW-0732">Signal</keyword>
<dbReference type="AlphaFoldDB" id="A0A7J6VUU5"/>
<evidence type="ECO:0000256" key="14">
    <source>
        <dbReference type="PIRSR" id="PIRSR600823-1"/>
    </source>
</evidence>
<comment type="similarity">
    <text evidence="3">Belongs to the peroxidase family. Ascorbate peroxidase subfamily.</text>
</comment>
<dbReference type="PROSITE" id="PS00436">
    <property type="entry name" value="PEROXIDASE_2"/>
    <property type="match status" value="1"/>
</dbReference>
<feature type="binding site" evidence="16">
    <location>
        <position position="256"/>
    </location>
    <ligand>
        <name>Ca(2+)</name>
        <dbReference type="ChEBI" id="CHEBI:29108"/>
        <label>2</label>
    </ligand>
</feature>
<comment type="cofactor">
    <cofactor evidence="16 19">
        <name>heme b</name>
        <dbReference type="ChEBI" id="CHEBI:60344"/>
    </cofactor>
    <text evidence="16 19">Binds 1 heme b (iron(II)-protoporphyrin IX) group per subunit.</text>
</comment>